<keyword evidence="2" id="KW-1185">Reference proteome</keyword>
<dbReference type="VEuPathDB" id="FungiDB:A1O9_01776"/>
<dbReference type="STRING" id="1182545.A0A072PWR9"/>
<proteinExistence type="predicted"/>
<dbReference type="Gene3D" id="1.10.3620.10">
    <property type="entry name" value="YdcF like domain"/>
    <property type="match status" value="1"/>
</dbReference>
<gene>
    <name evidence="1" type="ORF">A1O9_01776</name>
</gene>
<name>A0A072PWR9_9EURO</name>
<dbReference type="AlphaFoldDB" id="A0A072PWR9"/>
<dbReference type="HOGENOM" id="CLU_084257_0_0_1"/>
<accession>A0A072PWR9</accession>
<sequence>MRVFTQATVSDVCQISRFLSCPQITSLKSCPPVDVLVLCMNAILPIVEEVFSAIESRPNLTKTLVLSGGIGHSTPYLYEAIRKSKYSSIFPKIIGLPEAQVIVHMIKDFYPRLSELFESNAVNLIVEDKSTNCGSNAIETRRVLELANVPSRSFIIVQDPTMSIRTVASFKHAYAESILPVLFSGCPTFIPILAIEESSQSVLFSVPGINSLDLWDVPRFLDLLMGEIPRLRDDKNGYGPNGKNFISHVDIPDQVEGAWSRLKDVLSTSR</sequence>
<dbReference type="Gene3D" id="3.40.50.620">
    <property type="entry name" value="HUPs"/>
    <property type="match status" value="1"/>
</dbReference>
<dbReference type="PANTHER" id="PTHR30336:SF20">
    <property type="entry name" value="DUF218 DOMAIN-CONTAINING PROTEIN"/>
    <property type="match status" value="1"/>
</dbReference>
<dbReference type="GeneID" id="25276722"/>
<reference evidence="1 2" key="1">
    <citation type="submission" date="2013-03" db="EMBL/GenBank/DDBJ databases">
        <title>The Genome Sequence of Exophiala aquamarina CBS 119918.</title>
        <authorList>
            <consortium name="The Broad Institute Genomics Platform"/>
            <person name="Cuomo C."/>
            <person name="de Hoog S."/>
            <person name="Gorbushina A."/>
            <person name="Walker B."/>
            <person name="Young S.K."/>
            <person name="Zeng Q."/>
            <person name="Gargeya S."/>
            <person name="Fitzgerald M."/>
            <person name="Haas B."/>
            <person name="Abouelleil A."/>
            <person name="Allen A.W."/>
            <person name="Alvarado L."/>
            <person name="Arachchi H.M."/>
            <person name="Berlin A.M."/>
            <person name="Chapman S.B."/>
            <person name="Gainer-Dewar J."/>
            <person name="Goldberg J."/>
            <person name="Griggs A."/>
            <person name="Gujja S."/>
            <person name="Hansen M."/>
            <person name="Howarth C."/>
            <person name="Imamovic A."/>
            <person name="Ireland A."/>
            <person name="Larimer J."/>
            <person name="McCowan C."/>
            <person name="Murphy C."/>
            <person name="Pearson M."/>
            <person name="Poon T.W."/>
            <person name="Priest M."/>
            <person name="Roberts A."/>
            <person name="Saif S."/>
            <person name="Shea T."/>
            <person name="Sisk P."/>
            <person name="Sykes S."/>
            <person name="Wortman J."/>
            <person name="Nusbaum C."/>
            <person name="Birren B."/>
        </authorList>
    </citation>
    <scope>NUCLEOTIDE SEQUENCE [LARGE SCALE GENOMIC DNA]</scope>
    <source>
        <strain evidence="1 2">CBS 119918</strain>
    </source>
</reference>
<dbReference type="OrthoDB" id="17725at2759"/>
<organism evidence="1 2">
    <name type="scientific">Exophiala aquamarina CBS 119918</name>
    <dbReference type="NCBI Taxonomy" id="1182545"/>
    <lineage>
        <taxon>Eukaryota</taxon>
        <taxon>Fungi</taxon>
        <taxon>Dikarya</taxon>
        <taxon>Ascomycota</taxon>
        <taxon>Pezizomycotina</taxon>
        <taxon>Eurotiomycetes</taxon>
        <taxon>Chaetothyriomycetidae</taxon>
        <taxon>Chaetothyriales</taxon>
        <taxon>Herpotrichiellaceae</taxon>
        <taxon>Exophiala</taxon>
    </lineage>
</organism>
<dbReference type="PANTHER" id="PTHR30336">
    <property type="entry name" value="INNER MEMBRANE PROTEIN, PROBABLE PERMEASE"/>
    <property type="match status" value="1"/>
</dbReference>
<dbReference type="InterPro" id="IPR051599">
    <property type="entry name" value="Cell_Envelope_Assoc"/>
</dbReference>
<dbReference type="Proteomes" id="UP000027920">
    <property type="component" value="Unassembled WGS sequence"/>
</dbReference>
<evidence type="ECO:0000313" key="1">
    <source>
        <dbReference type="EMBL" id="KEF63798.1"/>
    </source>
</evidence>
<dbReference type="GO" id="GO:0005886">
    <property type="term" value="C:plasma membrane"/>
    <property type="evidence" value="ECO:0007669"/>
    <property type="project" value="TreeGrafter"/>
</dbReference>
<dbReference type="RefSeq" id="XP_013266388.1">
    <property type="nucleotide sequence ID" value="XM_013410934.1"/>
</dbReference>
<dbReference type="EMBL" id="AMGV01000001">
    <property type="protein sequence ID" value="KEF63798.1"/>
    <property type="molecule type" value="Genomic_DNA"/>
</dbReference>
<dbReference type="InterPro" id="IPR014729">
    <property type="entry name" value="Rossmann-like_a/b/a_fold"/>
</dbReference>
<comment type="caution">
    <text evidence="1">The sequence shown here is derived from an EMBL/GenBank/DDBJ whole genome shotgun (WGS) entry which is preliminary data.</text>
</comment>
<evidence type="ECO:0000313" key="2">
    <source>
        <dbReference type="Proteomes" id="UP000027920"/>
    </source>
</evidence>
<protein>
    <submittedName>
        <fullName evidence="1">Uncharacterized protein</fullName>
    </submittedName>
</protein>